<dbReference type="InterPro" id="IPR007174">
    <property type="entry name" value="Las1"/>
</dbReference>
<comment type="caution">
    <text evidence="2">The sequence shown here is derived from an EMBL/GenBank/DDBJ whole genome shotgun (WGS) entry which is preliminary data.</text>
</comment>
<reference evidence="2 3" key="1">
    <citation type="submission" date="2019-07" db="EMBL/GenBank/DDBJ databases">
        <title>De Novo Assembly of kiwifruit Actinidia rufa.</title>
        <authorList>
            <person name="Sugita-Konishi S."/>
            <person name="Sato K."/>
            <person name="Mori E."/>
            <person name="Abe Y."/>
            <person name="Kisaki G."/>
            <person name="Hamano K."/>
            <person name="Suezawa K."/>
            <person name="Otani M."/>
            <person name="Fukuda T."/>
            <person name="Manabe T."/>
            <person name="Gomi K."/>
            <person name="Tabuchi M."/>
            <person name="Akimitsu K."/>
            <person name="Kataoka I."/>
        </authorList>
    </citation>
    <scope>NUCLEOTIDE SEQUENCE [LARGE SCALE GENOMIC DNA]</scope>
    <source>
        <strain evidence="3">cv. Fuchu</strain>
    </source>
</reference>
<dbReference type="GO" id="GO:0000470">
    <property type="term" value="P:maturation of LSU-rRNA"/>
    <property type="evidence" value="ECO:0007669"/>
    <property type="project" value="TreeGrafter"/>
</dbReference>
<dbReference type="EMBL" id="BJWL01000028">
    <property type="protein sequence ID" value="GFZ20610.1"/>
    <property type="molecule type" value="Genomic_DNA"/>
</dbReference>
<feature type="region of interest" description="Disordered" evidence="1">
    <location>
        <begin position="671"/>
        <end position="694"/>
    </location>
</feature>
<accession>A0A7J0HBW4</accession>
<dbReference type="GO" id="GO:0030687">
    <property type="term" value="C:preribosome, large subunit precursor"/>
    <property type="evidence" value="ECO:0007669"/>
    <property type="project" value="TreeGrafter"/>
</dbReference>
<dbReference type="GO" id="GO:0090730">
    <property type="term" value="C:Las1 complex"/>
    <property type="evidence" value="ECO:0007669"/>
    <property type="project" value="InterPro"/>
</dbReference>
<dbReference type="AlphaFoldDB" id="A0A7J0HBW4"/>
<feature type="compositionally biased region" description="Basic and acidic residues" evidence="1">
    <location>
        <begin position="678"/>
        <end position="690"/>
    </location>
</feature>
<name>A0A7J0HBW4_9ERIC</name>
<gene>
    <name evidence="2" type="ORF">Acr_28g0013150</name>
</gene>
<dbReference type="OrthoDB" id="10263222at2759"/>
<dbReference type="PANTHER" id="PTHR15002">
    <property type="entry name" value="RIBOSOMAL BIOGENESIS PROTEIN LAS1L"/>
    <property type="match status" value="1"/>
</dbReference>
<dbReference type="PANTHER" id="PTHR15002:SF0">
    <property type="entry name" value="RIBOSOMAL BIOGENESIS PROTEIN LAS1L"/>
    <property type="match status" value="1"/>
</dbReference>
<organism evidence="2 3">
    <name type="scientific">Actinidia rufa</name>
    <dbReference type="NCBI Taxonomy" id="165716"/>
    <lineage>
        <taxon>Eukaryota</taxon>
        <taxon>Viridiplantae</taxon>
        <taxon>Streptophyta</taxon>
        <taxon>Embryophyta</taxon>
        <taxon>Tracheophyta</taxon>
        <taxon>Spermatophyta</taxon>
        <taxon>Magnoliopsida</taxon>
        <taxon>eudicotyledons</taxon>
        <taxon>Gunneridae</taxon>
        <taxon>Pentapetalae</taxon>
        <taxon>asterids</taxon>
        <taxon>Ericales</taxon>
        <taxon>Actinidiaceae</taxon>
        <taxon>Actinidia</taxon>
    </lineage>
</organism>
<evidence type="ECO:0000256" key="1">
    <source>
        <dbReference type="SAM" id="MobiDB-lite"/>
    </source>
</evidence>
<sequence length="725" mass="80499">MDSLVGFTGATTTSDVVDQSCGYKLVPWLSFDEWDSVRDSLFSSSPLSISSALQRITAWRSRGCLPVVIEVTASIVEIQQKDPYFRAGLGDDGSDSEEMLSMLYCMAIMSGWLCIMEVKLSSANKGMDTWKLKGMGHGVRCRLPCPHFLPWQDIHGLTSQGIFTISLLLTLGKEEENRKYTLTVVERQSTVAAGASHVLYKAETVSSAAIVIVEKQLSDDQVRLVNGVVEKTRKKTEVSIGEAADAINIPRMLIDIRHEGSHRDLPSLRLARLASVKVKSSDNFQALDWLKSYYWEPQKNVIPFQSDGTASLIKEIKSRLYELAFCLKIKQVTGSSPSIAKEKCSKRHVIKALKHLVRLYCSYSSEVLSVLVELLLKGSYTSDFTELPKDHEVGHGADNVQSLFDGWKPVIAKLSNKEPDLLPTLIKVVLEMIETQEAKKHESGLHAISDNTTEVHHIERLSDLFEWLVKNLKGVKPIRRKDPASVSEGSSTDIGLPKTTLVELLRRSLLVSCPGNNQLRNSAMVLAQMIANSSLLQKLNKLRSLWASEPTIDEENSSVISSEGILAQQEDSIHQAAKKLEFIKLRRMKSNVSKTTNGDMGNNNRWVVAKSWNSCPIGMLPCDIGPSGRLPVLDCDVDHQEVLRPLQSTERMALDEGTRKRGPDCDTELLNNSHIKKARESEGTDAKDDDTSTEGFKGRLMIGGVWKEIGEQELLSISSSVRILI</sequence>
<evidence type="ECO:0000313" key="3">
    <source>
        <dbReference type="Proteomes" id="UP000585474"/>
    </source>
</evidence>
<dbReference type="Proteomes" id="UP000585474">
    <property type="component" value="Unassembled WGS sequence"/>
</dbReference>
<dbReference type="GO" id="GO:0004519">
    <property type="term" value="F:endonuclease activity"/>
    <property type="evidence" value="ECO:0007669"/>
    <property type="project" value="InterPro"/>
</dbReference>
<dbReference type="Pfam" id="PF04031">
    <property type="entry name" value="Las1"/>
    <property type="match status" value="2"/>
</dbReference>
<protein>
    <submittedName>
        <fullName evidence="2">Las1-like family protein</fullName>
    </submittedName>
</protein>
<evidence type="ECO:0000313" key="2">
    <source>
        <dbReference type="EMBL" id="GFZ20610.1"/>
    </source>
</evidence>
<dbReference type="GO" id="GO:0000460">
    <property type="term" value="P:maturation of 5.8S rRNA"/>
    <property type="evidence" value="ECO:0007669"/>
    <property type="project" value="TreeGrafter"/>
</dbReference>
<keyword evidence="3" id="KW-1185">Reference proteome</keyword>
<proteinExistence type="predicted"/>